<feature type="compositionally biased region" description="Pro residues" evidence="7">
    <location>
        <begin position="37"/>
        <end position="48"/>
    </location>
</feature>
<evidence type="ECO:0000313" key="10">
    <source>
        <dbReference type="EMBL" id="KAL2318046.1"/>
    </source>
</evidence>
<keyword evidence="11" id="KW-1185">Reference proteome</keyword>
<evidence type="ECO:0000256" key="4">
    <source>
        <dbReference type="ARBA" id="ARBA00023242"/>
    </source>
</evidence>
<dbReference type="SMART" id="SM00389">
    <property type="entry name" value="HOX"/>
    <property type="match status" value="1"/>
</dbReference>
<evidence type="ECO:0000256" key="6">
    <source>
        <dbReference type="PROSITE-ProRule" id="PRU00559"/>
    </source>
</evidence>
<evidence type="ECO:0000256" key="5">
    <source>
        <dbReference type="PROSITE-ProRule" id="PRU00108"/>
    </source>
</evidence>
<dbReference type="SMART" id="SM01255">
    <property type="entry name" value="KNOX1"/>
    <property type="match status" value="1"/>
</dbReference>
<name>A0ABD1L3H6_9FABA</name>
<dbReference type="AlphaFoldDB" id="A0ABD1L3H6"/>
<keyword evidence="3 5" id="KW-0371">Homeobox</keyword>
<keyword evidence="4 5" id="KW-0539">Nucleus</keyword>
<organism evidence="10 11">
    <name type="scientific">Flemingia macrophylla</name>
    <dbReference type="NCBI Taxonomy" id="520843"/>
    <lineage>
        <taxon>Eukaryota</taxon>
        <taxon>Viridiplantae</taxon>
        <taxon>Streptophyta</taxon>
        <taxon>Embryophyta</taxon>
        <taxon>Tracheophyta</taxon>
        <taxon>Spermatophyta</taxon>
        <taxon>Magnoliopsida</taxon>
        <taxon>eudicotyledons</taxon>
        <taxon>Gunneridae</taxon>
        <taxon>Pentapetalae</taxon>
        <taxon>rosids</taxon>
        <taxon>fabids</taxon>
        <taxon>Fabales</taxon>
        <taxon>Fabaceae</taxon>
        <taxon>Papilionoideae</taxon>
        <taxon>50 kb inversion clade</taxon>
        <taxon>NPAAA clade</taxon>
        <taxon>indigoferoid/millettioid clade</taxon>
        <taxon>Phaseoleae</taxon>
        <taxon>Flemingia</taxon>
    </lineage>
</organism>
<dbReference type="FunFam" id="1.10.10.60:FF:000143">
    <property type="entry name" value="homeobox protein knotted-1-like 3 isoform X1"/>
    <property type="match status" value="1"/>
</dbReference>
<dbReference type="PANTHER" id="PTHR11850">
    <property type="entry name" value="HOMEOBOX PROTEIN TRANSCRIPTION FACTORS"/>
    <property type="match status" value="1"/>
</dbReference>
<evidence type="ECO:0000256" key="1">
    <source>
        <dbReference type="ARBA" id="ARBA00004123"/>
    </source>
</evidence>
<dbReference type="InterPro" id="IPR050224">
    <property type="entry name" value="TALE_homeobox"/>
</dbReference>
<dbReference type="PROSITE" id="PS51213">
    <property type="entry name" value="ELK"/>
    <property type="match status" value="1"/>
</dbReference>
<dbReference type="InterPro" id="IPR005539">
    <property type="entry name" value="ELK_dom"/>
</dbReference>
<evidence type="ECO:0000256" key="7">
    <source>
        <dbReference type="SAM" id="MobiDB-lite"/>
    </source>
</evidence>
<comment type="similarity">
    <text evidence="6">Belongs to the TALE/KNOX homeobox family.</text>
</comment>
<evidence type="ECO:0000313" key="11">
    <source>
        <dbReference type="Proteomes" id="UP001603857"/>
    </source>
</evidence>
<protein>
    <recommendedName>
        <fullName evidence="12">Homeobox protein knotted-1-like 3</fullName>
    </recommendedName>
</protein>
<reference evidence="10 11" key="1">
    <citation type="submission" date="2024-08" db="EMBL/GenBank/DDBJ databases">
        <title>Insights into the chromosomal genome structure of Flemingia macrophylla.</title>
        <authorList>
            <person name="Ding Y."/>
            <person name="Zhao Y."/>
            <person name="Bi W."/>
            <person name="Wu M."/>
            <person name="Zhao G."/>
            <person name="Gong Y."/>
            <person name="Li W."/>
            <person name="Zhang P."/>
        </authorList>
    </citation>
    <scope>NUCLEOTIDE SEQUENCE [LARGE SCALE GENOMIC DNA]</scope>
    <source>
        <strain evidence="10">DYQJB</strain>
        <tissue evidence="10">Leaf</tissue>
    </source>
</reference>
<dbReference type="PROSITE" id="PS50071">
    <property type="entry name" value="HOMEOBOX_2"/>
    <property type="match status" value="1"/>
</dbReference>
<dbReference type="Pfam" id="PF05920">
    <property type="entry name" value="Homeobox_KN"/>
    <property type="match status" value="1"/>
</dbReference>
<feature type="DNA-binding region" description="Homeobox; TALE-type" evidence="5">
    <location>
        <begin position="336"/>
        <end position="399"/>
    </location>
</feature>
<comment type="subcellular location">
    <subcellularLocation>
        <location evidence="1 5">Nucleus</location>
    </subcellularLocation>
</comment>
<comment type="caution">
    <text evidence="10">The sequence shown here is derived from an EMBL/GenBank/DDBJ whole genome shotgun (WGS) entry which is preliminary data.</text>
</comment>
<gene>
    <name evidence="10" type="ORF">Fmac_031922</name>
</gene>
<dbReference type="Pfam" id="PF03791">
    <property type="entry name" value="KNOX2"/>
    <property type="match status" value="1"/>
</dbReference>
<dbReference type="SMART" id="SM01256">
    <property type="entry name" value="KNOX2"/>
    <property type="match status" value="1"/>
</dbReference>
<feature type="compositionally biased region" description="Polar residues" evidence="7">
    <location>
        <begin position="1"/>
        <end position="12"/>
    </location>
</feature>
<feature type="domain" description="ELK" evidence="9">
    <location>
        <begin position="315"/>
        <end position="335"/>
    </location>
</feature>
<dbReference type="GO" id="GO:0003677">
    <property type="term" value="F:DNA binding"/>
    <property type="evidence" value="ECO:0007669"/>
    <property type="project" value="UniProtKB-UniRule"/>
</dbReference>
<dbReference type="InterPro" id="IPR001356">
    <property type="entry name" value="HD"/>
</dbReference>
<feature type="region of interest" description="Disordered" evidence="7">
    <location>
        <begin position="258"/>
        <end position="277"/>
    </location>
</feature>
<evidence type="ECO:0000259" key="9">
    <source>
        <dbReference type="PROSITE" id="PS51213"/>
    </source>
</evidence>
<dbReference type="InterPro" id="IPR008422">
    <property type="entry name" value="KN_HD"/>
</dbReference>
<keyword evidence="2 5" id="KW-0238">DNA-binding</keyword>
<evidence type="ECO:0008006" key="12">
    <source>
        <dbReference type="Google" id="ProtNLM"/>
    </source>
</evidence>
<evidence type="ECO:0000256" key="2">
    <source>
        <dbReference type="ARBA" id="ARBA00023125"/>
    </source>
</evidence>
<dbReference type="InterPro" id="IPR005540">
    <property type="entry name" value="KNOX1"/>
</dbReference>
<feature type="region of interest" description="Disordered" evidence="7">
    <location>
        <begin position="1"/>
        <end position="54"/>
    </location>
</feature>
<proteinExistence type="inferred from homology"/>
<dbReference type="Gene3D" id="1.10.10.60">
    <property type="entry name" value="Homeodomain-like"/>
    <property type="match status" value="1"/>
</dbReference>
<dbReference type="InterPro" id="IPR009057">
    <property type="entry name" value="Homeodomain-like_sf"/>
</dbReference>
<dbReference type="SMART" id="SM01188">
    <property type="entry name" value="ELK"/>
    <property type="match status" value="1"/>
</dbReference>
<dbReference type="EMBL" id="JBGMDY010000011">
    <property type="protein sequence ID" value="KAL2318046.1"/>
    <property type="molecule type" value="Genomic_DNA"/>
</dbReference>
<sequence length="432" mass="48913">MAYHNHNLTQQDLPLHHYPNQSLLPDQHQHQHQLPSSPDPTSKPPCDPHPIQTAPNWLNEALLRTHYTNNTNTNTNTNTNNNDTNVNNANAAASNFLNLNPASDPPWLARPVLHRHPGEVIDAGGGDSLVEGGDLKGRDGGEAVNWEIGRWKAEILAHPLYEQLLSAHVACLRIATPVDQLPRIDAQLAQSQNVVAKYSAFGHNNVVADDKELDQFMSHYVLLLCSFKEQLQQHVRVHAMEAVMACWDIEQSLQSLTGVSPGEGTGATMSDDEDDQVDSEANLFDSSLDGADSMGFGPLVPTESERSLMERVRQELKHELKQGYKEKIVDIREEILRKRRAGKLPGDTTSVLKAWWQSHSKWPYPTEEDKARLVQETGLQLKQINNWFINQRKRNWHSNPSTSTVLKSKRKSRNRVSEIIMRERHYLKPRKR</sequence>
<dbReference type="Proteomes" id="UP001603857">
    <property type="component" value="Unassembled WGS sequence"/>
</dbReference>
<dbReference type="Pfam" id="PF03790">
    <property type="entry name" value="KNOX1"/>
    <property type="match status" value="1"/>
</dbReference>
<dbReference type="InterPro" id="IPR005541">
    <property type="entry name" value="KNOX2"/>
</dbReference>
<dbReference type="CDD" id="cd00086">
    <property type="entry name" value="homeodomain"/>
    <property type="match status" value="1"/>
</dbReference>
<feature type="domain" description="Homeobox" evidence="8">
    <location>
        <begin position="335"/>
        <end position="398"/>
    </location>
</feature>
<dbReference type="GO" id="GO:0005634">
    <property type="term" value="C:nucleus"/>
    <property type="evidence" value="ECO:0007669"/>
    <property type="project" value="UniProtKB-SubCell"/>
</dbReference>
<feature type="compositionally biased region" description="Low complexity" evidence="7">
    <location>
        <begin position="21"/>
        <end position="36"/>
    </location>
</feature>
<dbReference type="SUPFAM" id="SSF46689">
    <property type="entry name" value="Homeodomain-like"/>
    <property type="match status" value="1"/>
</dbReference>
<evidence type="ECO:0000256" key="3">
    <source>
        <dbReference type="ARBA" id="ARBA00023155"/>
    </source>
</evidence>
<evidence type="ECO:0000259" key="8">
    <source>
        <dbReference type="PROSITE" id="PS50071"/>
    </source>
</evidence>
<accession>A0ABD1L3H6</accession>
<dbReference type="Pfam" id="PF03789">
    <property type="entry name" value="ELK"/>
    <property type="match status" value="1"/>
</dbReference>